<accession>A0A8E2DQH5</accession>
<feature type="compositionally biased region" description="Pro residues" evidence="7">
    <location>
        <begin position="365"/>
        <end position="377"/>
    </location>
</feature>
<evidence type="ECO:0000313" key="10">
    <source>
        <dbReference type="Proteomes" id="UP000250043"/>
    </source>
</evidence>
<keyword evidence="5 6" id="KW-0788">Thiol protease</keyword>
<dbReference type="Gene3D" id="3.90.70.10">
    <property type="entry name" value="Cysteine proteinases"/>
    <property type="match status" value="1"/>
</dbReference>
<keyword evidence="2 6" id="KW-0645">Protease</keyword>
<feature type="compositionally biased region" description="Polar residues" evidence="7">
    <location>
        <begin position="297"/>
        <end position="316"/>
    </location>
</feature>
<feature type="compositionally biased region" description="Low complexity" evidence="7">
    <location>
        <begin position="324"/>
        <end position="343"/>
    </location>
</feature>
<comment type="catalytic activity">
    <reaction evidence="1 6">
        <text>Thiol-dependent hydrolysis of ester, thioester, amide, peptide and isopeptide bonds formed by the C-terminal Gly of ubiquitin (a 76-residue protein attached to proteins as an intracellular targeting signal).</text>
        <dbReference type="EC" id="3.4.19.12"/>
    </reaction>
</comment>
<dbReference type="InterPro" id="IPR050164">
    <property type="entry name" value="Peptidase_C19"/>
</dbReference>
<evidence type="ECO:0000256" key="5">
    <source>
        <dbReference type="ARBA" id="ARBA00022807"/>
    </source>
</evidence>
<keyword evidence="3 6" id="KW-0833">Ubl conjugation pathway</keyword>
<evidence type="ECO:0000256" key="4">
    <source>
        <dbReference type="ARBA" id="ARBA00022801"/>
    </source>
</evidence>
<dbReference type="InterPro" id="IPR001394">
    <property type="entry name" value="Peptidase_C19_UCH"/>
</dbReference>
<keyword evidence="4 6" id="KW-0378">Hydrolase</keyword>
<organism evidence="9 10">
    <name type="scientific">Obba rivulosa</name>
    <dbReference type="NCBI Taxonomy" id="1052685"/>
    <lineage>
        <taxon>Eukaryota</taxon>
        <taxon>Fungi</taxon>
        <taxon>Dikarya</taxon>
        <taxon>Basidiomycota</taxon>
        <taxon>Agaricomycotina</taxon>
        <taxon>Agaricomycetes</taxon>
        <taxon>Polyporales</taxon>
        <taxon>Gelatoporiaceae</taxon>
        <taxon>Obba</taxon>
    </lineage>
</organism>
<dbReference type="GO" id="GO:0006508">
    <property type="term" value="P:proteolysis"/>
    <property type="evidence" value="ECO:0007669"/>
    <property type="project" value="UniProtKB-KW"/>
</dbReference>
<evidence type="ECO:0000256" key="6">
    <source>
        <dbReference type="RuleBase" id="RU366025"/>
    </source>
</evidence>
<feature type="region of interest" description="Disordered" evidence="7">
    <location>
        <begin position="639"/>
        <end position="659"/>
    </location>
</feature>
<dbReference type="GO" id="GO:0004843">
    <property type="term" value="F:cysteine-type deubiquitinase activity"/>
    <property type="evidence" value="ECO:0007669"/>
    <property type="project" value="UniProtKB-UniRule"/>
</dbReference>
<evidence type="ECO:0000313" key="9">
    <source>
        <dbReference type="EMBL" id="OCH93806.1"/>
    </source>
</evidence>
<evidence type="ECO:0000259" key="8">
    <source>
        <dbReference type="PROSITE" id="PS50235"/>
    </source>
</evidence>
<dbReference type="PANTHER" id="PTHR24006:SF687">
    <property type="entry name" value="UBIQUITIN CARBOXYL-TERMINAL HYDROLASE 10"/>
    <property type="match status" value="1"/>
</dbReference>
<feature type="compositionally biased region" description="Low complexity" evidence="7">
    <location>
        <begin position="378"/>
        <end position="414"/>
    </location>
</feature>
<dbReference type="InterPro" id="IPR038765">
    <property type="entry name" value="Papain-like_cys_pep_sf"/>
</dbReference>
<dbReference type="PROSITE" id="PS00972">
    <property type="entry name" value="USP_1"/>
    <property type="match status" value="1"/>
</dbReference>
<proteinExistence type="inferred from homology"/>
<evidence type="ECO:0000256" key="2">
    <source>
        <dbReference type="ARBA" id="ARBA00022670"/>
    </source>
</evidence>
<dbReference type="InterPro" id="IPR028889">
    <property type="entry name" value="USP"/>
</dbReference>
<dbReference type="GO" id="GO:0005829">
    <property type="term" value="C:cytosol"/>
    <property type="evidence" value="ECO:0007669"/>
    <property type="project" value="TreeGrafter"/>
</dbReference>
<feature type="region of interest" description="Disordered" evidence="7">
    <location>
        <begin position="61"/>
        <end position="247"/>
    </location>
</feature>
<reference evidence="9 10" key="1">
    <citation type="submission" date="2016-07" db="EMBL/GenBank/DDBJ databases">
        <title>Draft genome of the white-rot fungus Obba rivulosa 3A-2.</title>
        <authorList>
            <consortium name="DOE Joint Genome Institute"/>
            <person name="Miettinen O."/>
            <person name="Riley R."/>
            <person name="Acob R."/>
            <person name="Barry K."/>
            <person name="Cullen D."/>
            <person name="De Vries R."/>
            <person name="Hainaut M."/>
            <person name="Hatakka A."/>
            <person name="Henrissat B."/>
            <person name="Hilden K."/>
            <person name="Kuo R."/>
            <person name="Labutti K."/>
            <person name="Lipzen A."/>
            <person name="Makela M.R."/>
            <person name="Sandor L."/>
            <person name="Spatafora J.W."/>
            <person name="Grigoriev I.V."/>
            <person name="Hibbett D.S."/>
        </authorList>
    </citation>
    <scope>NUCLEOTIDE SEQUENCE [LARGE SCALE GENOMIC DNA]</scope>
    <source>
        <strain evidence="9 10">3A-2</strain>
    </source>
</reference>
<evidence type="ECO:0000256" key="1">
    <source>
        <dbReference type="ARBA" id="ARBA00000707"/>
    </source>
</evidence>
<evidence type="ECO:0000256" key="3">
    <source>
        <dbReference type="ARBA" id="ARBA00022786"/>
    </source>
</evidence>
<dbReference type="InterPro" id="IPR018200">
    <property type="entry name" value="USP_CS"/>
</dbReference>
<feature type="compositionally biased region" description="Low complexity" evidence="7">
    <location>
        <begin position="188"/>
        <end position="216"/>
    </location>
</feature>
<comment type="similarity">
    <text evidence="6">Belongs to the peptidase C19 family.</text>
</comment>
<feature type="compositionally biased region" description="Pro residues" evidence="7">
    <location>
        <begin position="93"/>
        <end position="104"/>
    </location>
</feature>
<dbReference type="PROSITE" id="PS50235">
    <property type="entry name" value="USP_3"/>
    <property type="match status" value="1"/>
</dbReference>
<sequence length="887" mass="95118">MSSPHPPYSHPGPSSYYSSPPPPSQFQYGPGPGPAPYYQYQVPPMNGHAVPIHQPTSPTRINGAGRGRFQTHRGGPPNYQHMPPIPHHHTLHPPAPMHSPPISPVSPYTHAQKYPQHAHHVPYSPPYAPQQNGPFVPAWPGQSLSPLPKQLSMLPPVLPPQSAHSQPEEPSRPPLSTDPPNGSQFAFSPTSQPSPQLSTPALEESSPSPSTHSELSAPPRTGSTRSSYVIWSRRPGDPSRAPGLIISSRAYPPEDIVQKAQELQSPPASPKVLRTIRLPQQTVSVVDDAIVMPYSVEESSQHSGVPSSSATETTPAGSIAADTPVPGSPLSSTTSVSISGMSPVDESVKNSLATEAVGDTKAPVELPPAESPAPSPVKPSVTLPSSEATPAAVPASPVAAHSPAAAPSPATAPSSPVPPPAQSAPAPAPVKKSWASLLQSSDGAASSSKSRLPVSAVVGFSIPADSAAGAQASAASPHRQELSGLLNSTPAAAAVPQRLRPRGLVNTGNMCFANAVLQILVYCPPFHKLFSELRKYLSSPAGAQRVGAQATPLVDATMQFLKEFLPEPAEGSDSRGKGKEREEDFDELDSFIPTYVYDAMKEKKRFANMIGGHQEDAEEFLGFFLDTLEEELLSLANSLSSRAPTAPEREEPQKDEGWHEVGKKNKAVLTRMIKTTESPITRIFGGKFRSTLRAPRQRDSVIVEDWRSLRLDIQRDQVNSIHDALKHISDPQPVQITSPTQPGAVIEASQQALIEALPPVLVLHLKRFLYDTTIGDVVKVGKQVTFTPELDIAPDLLAPTRRTAHPVKYQLFAVLNHHGLSASGGHYTLDVLHPNRGLSERPRPGWIRIDDELVSDIRNEDVFGGSETSDRCAYLLFYRRVGGWGPR</sequence>
<dbReference type="PANTHER" id="PTHR24006">
    <property type="entry name" value="UBIQUITIN CARBOXYL-TERMINAL HYDROLASE"/>
    <property type="match status" value="1"/>
</dbReference>
<feature type="compositionally biased region" description="Polar residues" evidence="7">
    <location>
        <begin position="178"/>
        <end position="187"/>
    </location>
</feature>
<name>A0A8E2DQH5_9APHY</name>
<feature type="domain" description="USP" evidence="8">
    <location>
        <begin position="502"/>
        <end position="881"/>
    </location>
</feature>
<dbReference type="GO" id="GO:0005634">
    <property type="term" value="C:nucleus"/>
    <property type="evidence" value="ECO:0007669"/>
    <property type="project" value="TreeGrafter"/>
</dbReference>
<feature type="region of interest" description="Disordered" evidence="7">
    <location>
        <begin position="296"/>
        <end position="343"/>
    </location>
</feature>
<dbReference type="EMBL" id="KV722350">
    <property type="protein sequence ID" value="OCH93806.1"/>
    <property type="molecule type" value="Genomic_DNA"/>
</dbReference>
<dbReference type="EC" id="3.4.19.12" evidence="6"/>
<dbReference type="OrthoDB" id="429671at2759"/>
<dbReference type="SUPFAM" id="SSF54001">
    <property type="entry name" value="Cysteine proteinases"/>
    <property type="match status" value="1"/>
</dbReference>
<feature type="region of interest" description="Disordered" evidence="7">
    <location>
        <begin position="1"/>
        <end position="46"/>
    </location>
</feature>
<dbReference type="CDD" id="cd02257">
    <property type="entry name" value="Peptidase_C19"/>
    <property type="match status" value="1"/>
</dbReference>
<dbReference type="AlphaFoldDB" id="A0A8E2DQH5"/>
<dbReference type="Proteomes" id="UP000250043">
    <property type="component" value="Unassembled WGS sequence"/>
</dbReference>
<feature type="region of interest" description="Disordered" evidence="7">
    <location>
        <begin position="362"/>
        <end position="430"/>
    </location>
</feature>
<dbReference type="GO" id="GO:0016579">
    <property type="term" value="P:protein deubiquitination"/>
    <property type="evidence" value="ECO:0007669"/>
    <property type="project" value="InterPro"/>
</dbReference>
<feature type="compositionally biased region" description="Basic and acidic residues" evidence="7">
    <location>
        <begin position="572"/>
        <end position="582"/>
    </location>
</feature>
<evidence type="ECO:0000256" key="7">
    <source>
        <dbReference type="SAM" id="MobiDB-lite"/>
    </source>
</evidence>
<feature type="compositionally biased region" description="Pro residues" evidence="7">
    <location>
        <begin position="1"/>
        <end position="10"/>
    </location>
</feature>
<feature type="compositionally biased region" description="Pro residues" evidence="7">
    <location>
        <begin position="415"/>
        <end position="428"/>
    </location>
</feature>
<protein>
    <recommendedName>
        <fullName evidence="6">Ubiquitin carboxyl-terminal hydrolase</fullName>
        <ecNumber evidence="6">3.4.19.12</ecNumber>
    </recommendedName>
</protein>
<keyword evidence="10" id="KW-1185">Reference proteome</keyword>
<feature type="compositionally biased region" description="Basic and acidic residues" evidence="7">
    <location>
        <begin position="647"/>
        <end position="659"/>
    </location>
</feature>
<dbReference type="PROSITE" id="PS00973">
    <property type="entry name" value="USP_2"/>
    <property type="match status" value="1"/>
</dbReference>
<gene>
    <name evidence="9" type="ORF">OBBRIDRAFT_789843</name>
</gene>
<dbReference type="Pfam" id="PF00443">
    <property type="entry name" value="UCH"/>
    <property type="match status" value="1"/>
</dbReference>
<feature type="region of interest" description="Disordered" evidence="7">
    <location>
        <begin position="565"/>
        <end position="584"/>
    </location>
</feature>